<evidence type="ECO:0000313" key="3">
    <source>
        <dbReference type="Proteomes" id="UP000261600"/>
    </source>
</evidence>
<dbReference type="Gene3D" id="3.10.100.10">
    <property type="entry name" value="Mannose-Binding Protein A, subunit A"/>
    <property type="match status" value="1"/>
</dbReference>
<dbReference type="Proteomes" id="UP000261600">
    <property type="component" value="Unplaced"/>
</dbReference>
<dbReference type="InterPro" id="IPR016187">
    <property type="entry name" value="CTDL_fold"/>
</dbReference>
<dbReference type="GO" id="GO:0002720">
    <property type="term" value="P:positive regulation of cytokine production involved in immune response"/>
    <property type="evidence" value="ECO:0007669"/>
    <property type="project" value="TreeGrafter"/>
</dbReference>
<dbReference type="InterPro" id="IPR042808">
    <property type="entry name" value="CLEC7A"/>
</dbReference>
<name>A0A3Q3QG56_MONAL</name>
<feature type="domain" description="C-type lectin" evidence="1">
    <location>
        <begin position="33"/>
        <end position="98"/>
    </location>
</feature>
<dbReference type="GO" id="GO:0006910">
    <property type="term" value="P:phagocytosis, recognition"/>
    <property type="evidence" value="ECO:0007669"/>
    <property type="project" value="TreeGrafter"/>
</dbReference>
<accession>A0A3Q3QG56</accession>
<organism evidence="2 3">
    <name type="scientific">Monopterus albus</name>
    <name type="common">Swamp eel</name>
    <dbReference type="NCBI Taxonomy" id="43700"/>
    <lineage>
        <taxon>Eukaryota</taxon>
        <taxon>Metazoa</taxon>
        <taxon>Chordata</taxon>
        <taxon>Craniata</taxon>
        <taxon>Vertebrata</taxon>
        <taxon>Euteleostomi</taxon>
        <taxon>Actinopterygii</taxon>
        <taxon>Neopterygii</taxon>
        <taxon>Teleostei</taxon>
        <taxon>Neoteleostei</taxon>
        <taxon>Acanthomorphata</taxon>
        <taxon>Anabantaria</taxon>
        <taxon>Synbranchiformes</taxon>
        <taxon>Synbranchidae</taxon>
        <taxon>Monopterus</taxon>
    </lineage>
</organism>
<dbReference type="PANTHER" id="PTHR47218">
    <property type="entry name" value="C-TYPE LECTIN DOMAIN FAMILY 7 MEMBER A"/>
    <property type="match status" value="1"/>
</dbReference>
<dbReference type="PROSITE" id="PS50041">
    <property type="entry name" value="C_TYPE_LECTIN_2"/>
    <property type="match status" value="1"/>
</dbReference>
<reference evidence="2" key="2">
    <citation type="submission" date="2025-09" db="UniProtKB">
        <authorList>
            <consortium name="Ensembl"/>
        </authorList>
    </citation>
    <scope>IDENTIFICATION</scope>
</reference>
<evidence type="ECO:0000259" key="1">
    <source>
        <dbReference type="PROSITE" id="PS50041"/>
    </source>
</evidence>
<evidence type="ECO:0000313" key="2">
    <source>
        <dbReference type="Ensembl" id="ENSMALP00000011951.1"/>
    </source>
</evidence>
<dbReference type="GO" id="GO:0045087">
    <property type="term" value="P:innate immune response"/>
    <property type="evidence" value="ECO:0007669"/>
    <property type="project" value="TreeGrafter"/>
</dbReference>
<dbReference type="GO" id="GO:0009986">
    <property type="term" value="C:cell surface"/>
    <property type="evidence" value="ECO:0007669"/>
    <property type="project" value="TreeGrafter"/>
</dbReference>
<dbReference type="GO" id="GO:0001872">
    <property type="term" value="F:(1-&gt;3)-beta-D-glucan binding"/>
    <property type="evidence" value="ECO:0007669"/>
    <property type="project" value="InterPro"/>
</dbReference>
<dbReference type="GO" id="GO:0043122">
    <property type="term" value="P:regulation of canonical NF-kappaB signal transduction"/>
    <property type="evidence" value="ECO:0007669"/>
    <property type="project" value="TreeGrafter"/>
</dbReference>
<dbReference type="AlphaFoldDB" id="A0A3Q3QG56"/>
<dbReference type="GO" id="GO:0071226">
    <property type="term" value="P:cellular response to molecule of fungal origin"/>
    <property type="evidence" value="ECO:0007669"/>
    <property type="project" value="InterPro"/>
</dbReference>
<protein>
    <recommendedName>
        <fullName evidence="1">C-type lectin domain-containing protein</fullName>
    </recommendedName>
</protein>
<dbReference type="GO" id="GO:0038187">
    <property type="term" value="F:pattern recognition receptor activity"/>
    <property type="evidence" value="ECO:0007669"/>
    <property type="project" value="TreeGrafter"/>
</dbReference>
<dbReference type="SUPFAM" id="SSF56436">
    <property type="entry name" value="C-type lectin-like"/>
    <property type="match status" value="1"/>
</dbReference>
<dbReference type="PANTHER" id="PTHR47218:SF1">
    <property type="entry name" value="C-TYPE LECTIN DOMAIN FAMILY 7 MEMBER A"/>
    <property type="match status" value="1"/>
</dbReference>
<dbReference type="Ensembl" id="ENSMALT00000012207.1">
    <property type="protein sequence ID" value="ENSMALP00000011951.1"/>
    <property type="gene ID" value="ENSMALG00000008483.1"/>
</dbReference>
<reference evidence="2" key="1">
    <citation type="submission" date="2025-08" db="UniProtKB">
        <authorList>
            <consortium name="Ensembl"/>
        </authorList>
    </citation>
    <scope>IDENTIFICATION</scope>
</reference>
<dbReference type="InterPro" id="IPR001304">
    <property type="entry name" value="C-type_lectin-like"/>
</dbReference>
<dbReference type="InterPro" id="IPR016186">
    <property type="entry name" value="C-type_lectin-like/link_sf"/>
</dbReference>
<proteinExistence type="predicted"/>
<sequence length="98" mass="11152">MLPRKKRLYLCQLSEMIKTGLYNPQCPPGWLPNGRNCFTVRRTGLTWDGAQHSCKRLADGSHLADLKTLEDLFFVSSQILSHSSLLLLWTGLSDQQTF</sequence>
<keyword evidence="3" id="KW-1185">Reference proteome</keyword>